<evidence type="ECO:0000256" key="1">
    <source>
        <dbReference type="SAM" id="MobiDB-lite"/>
    </source>
</evidence>
<accession>A0A917AWC6</accession>
<dbReference type="PANTHER" id="PTHR37312:SF1">
    <property type="entry name" value="MEMBRANE-BOUND ACYLTRANSFERASE YKRP-RELATED"/>
    <property type="match status" value="1"/>
</dbReference>
<feature type="transmembrane region" description="Helical" evidence="2">
    <location>
        <begin position="37"/>
        <end position="56"/>
    </location>
</feature>
<comment type="caution">
    <text evidence="4">The sequence shown here is derived from an EMBL/GenBank/DDBJ whole genome shotgun (WGS) entry which is preliminary data.</text>
</comment>
<feature type="transmembrane region" description="Helical" evidence="2">
    <location>
        <begin position="12"/>
        <end position="31"/>
    </location>
</feature>
<evidence type="ECO:0000313" key="4">
    <source>
        <dbReference type="EMBL" id="GGE75451.1"/>
    </source>
</evidence>
<reference evidence="4" key="2">
    <citation type="submission" date="2020-09" db="EMBL/GenBank/DDBJ databases">
        <authorList>
            <person name="Sun Q."/>
            <person name="Zhou Y."/>
        </authorList>
    </citation>
    <scope>NUCLEOTIDE SEQUENCE</scope>
    <source>
        <strain evidence="4">CGMCC 1.15388</strain>
    </source>
</reference>
<dbReference type="RefSeq" id="WP_188685944.1">
    <property type="nucleotide sequence ID" value="NZ_BMIS01000012.1"/>
</dbReference>
<protein>
    <recommendedName>
        <fullName evidence="3">Acyltransferase 3 domain-containing protein</fullName>
    </recommendedName>
</protein>
<dbReference type="EMBL" id="BMIS01000012">
    <property type="protein sequence ID" value="GGE75451.1"/>
    <property type="molecule type" value="Genomic_DNA"/>
</dbReference>
<feature type="transmembrane region" description="Helical" evidence="2">
    <location>
        <begin position="224"/>
        <end position="244"/>
    </location>
</feature>
<feature type="transmembrane region" description="Helical" evidence="2">
    <location>
        <begin position="68"/>
        <end position="85"/>
    </location>
</feature>
<proteinExistence type="predicted"/>
<keyword evidence="2" id="KW-0472">Membrane</keyword>
<feature type="transmembrane region" description="Helical" evidence="2">
    <location>
        <begin position="285"/>
        <end position="305"/>
    </location>
</feature>
<evidence type="ECO:0000313" key="5">
    <source>
        <dbReference type="Proteomes" id="UP000633136"/>
    </source>
</evidence>
<dbReference type="Pfam" id="PF01757">
    <property type="entry name" value="Acyl_transf_3"/>
    <property type="match status" value="1"/>
</dbReference>
<gene>
    <name evidence="4" type="ORF">GCM10011401_23450</name>
</gene>
<feature type="transmembrane region" description="Helical" evidence="2">
    <location>
        <begin position="179"/>
        <end position="199"/>
    </location>
</feature>
<feature type="compositionally biased region" description="Basic and acidic residues" evidence="1">
    <location>
        <begin position="340"/>
        <end position="356"/>
    </location>
</feature>
<dbReference type="PANTHER" id="PTHR37312">
    <property type="entry name" value="MEMBRANE-BOUND ACYLTRANSFERASE YKRP-RELATED"/>
    <property type="match status" value="1"/>
</dbReference>
<feature type="region of interest" description="Disordered" evidence="1">
    <location>
        <begin position="340"/>
        <end position="370"/>
    </location>
</feature>
<dbReference type="AlphaFoldDB" id="A0A917AWC6"/>
<sequence length="370" mass="41646">MSSRDHRLDAAKGVLIFMVVLGHIMAAVTPWDDASLRIFQTAIYAFHMPAFVFLTGMTARSGKIPHRVAFLLILLVTALPLYYGWMSMLGLDPDFDFLVPYWITWFLLALVWWLLTVPLIERFPRTMLSLSLAAGLFGGLIPEYDYQLSIARALAFWPFFVIGKLYGHRILAWAGSGGLGRRAGLLGAAMVPVGVFYHFDVDKLWFYGSRGFEFMDATAAEGSALRGIIALCAMLSTLAVLAWAPRGAGMWATVGRRSLAVYLMHGFMVRALNRPLDDILEVVPGPIMVIVCFILSALTTWLFALPLWDKGIRRYGEGIIWLATLPHQWVRATIRKGRERSAQQAERERIEQKESSQEAYEQEEPALSRR</sequence>
<keyword evidence="2" id="KW-1133">Transmembrane helix</keyword>
<name>A0A917AWC6_9MICC</name>
<keyword evidence="5" id="KW-1185">Reference proteome</keyword>
<dbReference type="InterPro" id="IPR052734">
    <property type="entry name" value="Nod_factor_acetyltransferase"/>
</dbReference>
<feature type="domain" description="Acyltransferase 3" evidence="3">
    <location>
        <begin position="6"/>
        <end position="303"/>
    </location>
</feature>
<keyword evidence="2" id="KW-0812">Transmembrane</keyword>
<dbReference type="Proteomes" id="UP000633136">
    <property type="component" value="Unassembled WGS sequence"/>
</dbReference>
<dbReference type="GO" id="GO:0016747">
    <property type="term" value="F:acyltransferase activity, transferring groups other than amino-acyl groups"/>
    <property type="evidence" value="ECO:0007669"/>
    <property type="project" value="InterPro"/>
</dbReference>
<dbReference type="InterPro" id="IPR002656">
    <property type="entry name" value="Acyl_transf_3_dom"/>
</dbReference>
<evidence type="ECO:0000256" key="2">
    <source>
        <dbReference type="SAM" id="Phobius"/>
    </source>
</evidence>
<feature type="transmembrane region" description="Helical" evidence="2">
    <location>
        <begin position="150"/>
        <end position="167"/>
    </location>
</feature>
<feature type="transmembrane region" description="Helical" evidence="2">
    <location>
        <begin position="97"/>
        <end position="115"/>
    </location>
</feature>
<organism evidence="4 5">
    <name type="scientific">Nesterenkonia cremea</name>
    <dbReference type="NCBI Taxonomy" id="1882340"/>
    <lineage>
        <taxon>Bacteria</taxon>
        <taxon>Bacillati</taxon>
        <taxon>Actinomycetota</taxon>
        <taxon>Actinomycetes</taxon>
        <taxon>Micrococcales</taxon>
        <taxon>Micrococcaceae</taxon>
        <taxon>Nesterenkonia</taxon>
    </lineage>
</organism>
<reference evidence="4" key="1">
    <citation type="journal article" date="2014" name="Int. J. Syst. Evol. Microbiol.">
        <title>Complete genome sequence of Corynebacterium casei LMG S-19264T (=DSM 44701T), isolated from a smear-ripened cheese.</title>
        <authorList>
            <consortium name="US DOE Joint Genome Institute (JGI-PGF)"/>
            <person name="Walter F."/>
            <person name="Albersmeier A."/>
            <person name="Kalinowski J."/>
            <person name="Ruckert C."/>
        </authorList>
    </citation>
    <scope>NUCLEOTIDE SEQUENCE</scope>
    <source>
        <strain evidence="4">CGMCC 1.15388</strain>
    </source>
</reference>
<evidence type="ECO:0000259" key="3">
    <source>
        <dbReference type="Pfam" id="PF01757"/>
    </source>
</evidence>